<name>A0AAU9MDL8_9ASTR</name>
<reference evidence="2 3" key="1">
    <citation type="submission" date="2022-01" db="EMBL/GenBank/DDBJ databases">
        <authorList>
            <person name="Xiong W."/>
            <person name="Schranz E."/>
        </authorList>
    </citation>
    <scope>NUCLEOTIDE SEQUENCE [LARGE SCALE GENOMIC DNA]</scope>
</reference>
<gene>
    <name evidence="2" type="ORF">LVIROSA_LOCUS12322</name>
</gene>
<dbReference type="EMBL" id="CAKMRJ010002223">
    <property type="protein sequence ID" value="CAH1425166.1"/>
    <property type="molecule type" value="Genomic_DNA"/>
</dbReference>
<feature type="compositionally biased region" description="Basic and acidic residues" evidence="1">
    <location>
        <begin position="130"/>
        <end position="144"/>
    </location>
</feature>
<dbReference type="PANTHER" id="PTHR47481:SF40">
    <property type="entry name" value="RETROTRANSPOSON GAG DOMAIN-CONTAINING PROTEIN"/>
    <property type="match status" value="1"/>
</dbReference>
<comment type="caution">
    <text evidence="2">The sequence shown here is derived from an EMBL/GenBank/DDBJ whole genome shotgun (WGS) entry which is preliminary data.</text>
</comment>
<organism evidence="2 3">
    <name type="scientific">Lactuca virosa</name>
    <dbReference type="NCBI Taxonomy" id="75947"/>
    <lineage>
        <taxon>Eukaryota</taxon>
        <taxon>Viridiplantae</taxon>
        <taxon>Streptophyta</taxon>
        <taxon>Embryophyta</taxon>
        <taxon>Tracheophyta</taxon>
        <taxon>Spermatophyta</taxon>
        <taxon>Magnoliopsida</taxon>
        <taxon>eudicotyledons</taxon>
        <taxon>Gunneridae</taxon>
        <taxon>Pentapetalae</taxon>
        <taxon>asterids</taxon>
        <taxon>campanulids</taxon>
        <taxon>Asterales</taxon>
        <taxon>Asteraceae</taxon>
        <taxon>Cichorioideae</taxon>
        <taxon>Cichorieae</taxon>
        <taxon>Lactucinae</taxon>
        <taxon>Lactuca</taxon>
    </lineage>
</organism>
<dbReference type="Proteomes" id="UP001157418">
    <property type="component" value="Unassembled WGS sequence"/>
</dbReference>
<evidence type="ECO:0000313" key="2">
    <source>
        <dbReference type="EMBL" id="CAH1425166.1"/>
    </source>
</evidence>
<dbReference type="PANTHER" id="PTHR47481">
    <property type="match status" value="1"/>
</dbReference>
<dbReference type="AlphaFoldDB" id="A0AAU9MDL8"/>
<evidence type="ECO:0000256" key="1">
    <source>
        <dbReference type="SAM" id="MobiDB-lite"/>
    </source>
</evidence>
<accession>A0AAU9MDL8</accession>
<keyword evidence="3" id="KW-1185">Reference proteome</keyword>
<feature type="compositionally biased region" description="Polar residues" evidence="1">
    <location>
        <begin position="162"/>
        <end position="195"/>
    </location>
</feature>
<protein>
    <submittedName>
        <fullName evidence="2">Uncharacterized protein</fullName>
    </submittedName>
</protein>
<feature type="region of interest" description="Disordered" evidence="1">
    <location>
        <begin position="121"/>
        <end position="195"/>
    </location>
</feature>
<proteinExistence type="predicted"/>
<evidence type="ECO:0000313" key="3">
    <source>
        <dbReference type="Proteomes" id="UP001157418"/>
    </source>
</evidence>
<sequence>MRWEVLVDSKSGGVGAPHYVKIFLNNKGSRTTSLEHGFNNLTLRATTSLEAYCQCLKDLASQLQDVECPVTENRLVLQLVCGLPSEFNLVVAYIHQTLPSWDTTCSMLQLEYQRQRARDSHSLTEVAATVDHEPTPNREQHRDPPAANRSRQSHQRPYNRRLSPSGSQNRSTNQKPGQSTNLHPNNRRGQTSGQQ</sequence>
<dbReference type="Pfam" id="PF14223">
    <property type="entry name" value="Retrotran_gag_2"/>
    <property type="match status" value="1"/>
</dbReference>